<keyword evidence="3 6" id="KW-0694">RNA-binding</keyword>
<evidence type="ECO:0000256" key="7">
    <source>
        <dbReference type="RuleBase" id="RU003934"/>
    </source>
</evidence>
<dbReference type="HAMAP" id="MF_01369_B">
    <property type="entry name" value="Ribosomal_uL23_B"/>
    <property type="match status" value="1"/>
</dbReference>
<reference evidence="8" key="1">
    <citation type="submission" date="2020-10" db="EMBL/GenBank/DDBJ databases">
        <authorList>
            <person name="Gilroy R."/>
        </authorList>
    </citation>
    <scope>NUCLEOTIDE SEQUENCE</scope>
    <source>
        <strain evidence="8">USAMLcec3-3695</strain>
    </source>
</reference>
<keyword evidence="4 6" id="KW-0689">Ribosomal protein</keyword>
<dbReference type="GO" id="GO:0006412">
    <property type="term" value="P:translation"/>
    <property type="evidence" value="ECO:0007669"/>
    <property type="project" value="UniProtKB-UniRule"/>
</dbReference>
<organism evidence="8 9">
    <name type="scientific">Candidatus Ornithomonoglobus merdipullorum</name>
    <dbReference type="NCBI Taxonomy" id="2840895"/>
    <lineage>
        <taxon>Bacteria</taxon>
        <taxon>Bacillati</taxon>
        <taxon>Bacillota</taxon>
        <taxon>Clostridia</taxon>
        <taxon>Candidatus Ornithomonoglobus</taxon>
    </lineage>
</organism>
<dbReference type="Pfam" id="PF00276">
    <property type="entry name" value="Ribosomal_L23"/>
    <property type="match status" value="1"/>
</dbReference>
<evidence type="ECO:0000313" key="8">
    <source>
        <dbReference type="EMBL" id="HIU56579.1"/>
    </source>
</evidence>
<dbReference type="GO" id="GO:0003735">
    <property type="term" value="F:structural constituent of ribosome"/>
    <property type="evidence" value="ECO:0007669"/>
    <property type="project" value="InterPro"/>
</dbReference>
<dbReference type="AlphaFoldDB" id="A0A9D1MAC8"/>
<comment type="function">
    <text evidence="6">One of the early assembly proteins it binds 23S rRNA. One of the proteins that surrounds the polypeptide exit tunnel on the outside of the ribosome. Forms the main docking site for trigger factor binding to the ribosome.</text>
</comment>
<protein>
    <recommendedName>
        <fullName evidence="6">Large ribosomal subunit protein uL23</fullName>
    </recommendedName>
</protein>
<gene>
    <name evidence="6 8" type="primary">rplW</name>
    <name evidence="8" type="ORF">IAA61_02045</name>
</gene>
<proteinExistence type="inferred from homology"/>
<dbReference type="InterPro" id="IPR012677">
    <property type="entry name" value="Nucleotide-bd_a/b_plait_sf"/>
</dbReference>
<dbReference type="InterPro" id="IPR013025">
    <property type="entry name" value="Ribosomal_uL23-like"/>
</dbReference>
<evidence type="ECO:0000256" key="4">
    <source>
        <dbReference type="ARBA" id="ARBA00022980"/>
    </source>
</evidence>
<evidence type="ECO:0000256" key="3">
    <source>
        <dbReference type="ARBA" id="ARBA00022884"/>
    </source>
</evidence>
<dbReference type="EMBL" id="DVNB01000024">
    <property type="protein sequence ID" value="HIU56579.1"/>
    <property type="molecule type" value="Genomic_DNA"/>
</dbReference>
<keyword evidence="2 6" id="KW-0699">rRNA-binding</keyword>
<evidence type="ECO:0000256" key="2">
    <source>
        <dbReference type="ARBA" id="ARBA00022730"/>
    </source>
</evidence>
<evidence type="ECO:0000256" key="5">
    <source>
        <dbReference type="ARBA" id="ARBA00023274"/>
    </source>
</evidence>
<evidence type="ECO:0000256" key="1">
    <source>
        <dbReference type="ARBA" id="ARBA00006700"/>
    </source>
</evidence>
<dbReference type="InterPro" id="IPR001014">
    <property type="entry name" value="Ribosomal_uL23_CS"/>
</dbReference>
<sequence>MMNSYDIIKRPIITEKSMQVLTDREGNEIRRYTFEVPKTVNKLEIKYAVEEVFGVKVAKVNTMNYAGKLKRMGRYEGRRPSWKKAIVTLTADSKSIEFFDM</sequence>
<comment type="caution">
    <text evidence="8">The sequence shown here is derived from an EMBL/GenBank/DDBJ whole genome shotgun (WGS) entry which is preliminary data.</text>
</comment>
<dbReference type="FunFam" id="3.30.70.330:FF:000001">
    <property type="entry name" value="50S ribosomal protein L23"/>
    <property type="match status" value="1"/>
</dbReference>
<dbReference type="GO" id="GO:1990904">
    <property type="term" value="C:ribonucleoprotein complex"/>
    <property type="evidence" value="ECO:0007669"/>
    <property type="project" value="UniProtKB-KW"/>
</dbReference>
<evidence type="ECO:0000313" key="9">
    <source>
        <dbReference type="Proteomes" id="UP000824109"/>
    </source>
</evidence>
<dbReference type="GO" id="GO:0005840">
    <property type="term" value="C:ribosome"/>
    <property type="evidence" value="ECO:0007669"/>
    <property type="project" value="UniProtKB-KW"/>
</dbReference>
<comment type="similarity">
    <text evidence="1 6 7">Belongs to the universal ribosomal protein uL23 family.</text>
</comment>
<dbReference type="PROSITE" id="PS00050">
    <property type="entry name" value="RIBOSOMAL_L23"/>
    <property type="match status" value="1"/>
</dbReference>
<dbReference type="Gene3D" id="3.30.70.330">
    <property type="match status" value="1"/>
</dbReference>
<evidence type="ECO:0000256" key="6">
    <source>
        <dbReference type="HAMAP-Rule" id="MF_01369"/>
    </source>
</evidence>
<comment type="subunit">
    <text evidence="6">Part of the 50S ribosomal subunit. Contacts protein L29, and trigger factor when it is bound to the ribosome.</text>
</comment>
<dbReference type="InterPro" id="IPR012678">
    <property type="entry name" value="Ribosomal_uL23/eL15/eS24_sf"/>
</dbReference>
<reference evidence="8" key="2">
    <citation type="journal article" date="2021" name="PeerJ">
        <title>Extensive microbial diversity within the chicken gut microbiome revealed by metagenomics and culture.</title>
        <authorList>
            <person name="Gilroy R."/>
            <person name="Ravi A."/>
            <person name="Getino M."/>
            <person name="Pursley I."/>
            <person name="Horton D.L."/>
            <person name="Alikhan N.F."/>
            <person name="Baker D."/>
            <person name="Gharbi K."/>
            <person name="Hall N."/>
            <person name="Watson M."/>
            <person name="Adriaenssens E.M."/>
            <person name="Foster-Nyarko E."/>
            <person name="Jarju S."/>
            <person name="Secka A."/>
            <person name="Antonio M."/>
            <person name="Oren A."/>
            <person name="Chaudhuri R.R."/>
            <person name="La Ragione R."/>
            <person name="Hildebrand F."/>
            <person name="Pallen M.J."/>
        </authorList>
    </citation>
    <scope>NUCLEOTIDE SEQUENCE</scope>
    <source>
        <strain evidence="8">USAMLcec3-3695</strain>
    </source>
</reference>
<dbReference type="Proteomes" id="UP000824109">
    <property type="component" value="Unassembled WGS sequence"/>
</dbReference>
<dbReference type="GO" id="GO:0019843">
    <property type="term" value="F:rRNA binding"/>
    <property type="evidence" value="ECO:0007669"/>
    <property type="project" value="UniProtKB-UniRule"/>
</dbReference>
<name>A0A9D1MAC8_9FIRM</name>
<dbReference type="SUPFAM" id="SSF54189">
    <property type="entry name" value="Ribosomal proteins S24e, L23 and L15e"/>
    <property type="match status" value="1"/>
</dbReference>
<dbReference type="NCBIfam" id="NF004363">
    <property type="entry name" value="PRK05738.2-4"/>
    <property type="match status" value="1"/>
</dbReference>
<keyword evidence="5 6" id="KW-0687">Ribonucleoprotein</keyword>
<accession>A0A9D1MAC8</accession>
<dbReference type="PANTHER" id="PTHR11620">
    <property type="entry name" value="60S RIBOSOMAL PROTEIN L23A"/>
    <property type="match status" value="1"/>
</dbReference>